<name>A0ABU1QBM7_9BACL</name>
<dbReference type="EMBL" id="JAVDUG010000001">
    <property type="protein sequence ID" value="MDR6777037.1"/>
    <property type="molecule type" value="Genomic_DNA"/>
</dbReference>
<comment type="caution">
    <text evidence="1">The sequence shown here is derived from an EMBL/GenBank/DDBJ whole genome shotgun (WGS) entry which is preliminary data.</text>
</comment>
<protein>
    <submittedName>
        <fullName evidence="1">Uncharacterized protein</fullName>
    </submittedName>
</protein>
<organism evidence="1 2">
    <name type="scientific">Paenibacillus peoriae</name>
    <dbReference type="NCBI Taxonomy" id="59893"/>
    <lineage>
        <taxon>Bacteria</taxon>
        <taxon>Bacillati</taxon>
        <taxon>Bacillota</taxon>
        <taxon>Bacilli</taxon>
        <taxon>Bacillales</taxon>
        <taxon>Paenibacillaceae</taxon>
        <taxon>Paenibacillus</taxon>
    </lineage>
</organism>
<dbReference type="RefSeq" id="WP_076317367.1">
    <property type="nucleotide sequence ID" value="NZ_JAVDUG010000001.1"/>
</dbReference>
<dbReference type="Proteomes" id="UP001266807">
    <property type="component" value="Unassembled WGS sequence"/>
</dbReference>
<gene>
    <name evidence="1" type="ORF">J2W98_001284</name>
</gene>
<evidence type="ECO:0000313" key="1">
    <source>
        <dbReference type="EMBL" id="MDR6777037.1"/>
    </source>
</evidence>
<reference evidence="1 2" key="1">
    <citation type="submission" date="2023-07" db="EMBL/GenBank/DDBJ databases">
        <title>Sorghum-associated microbial communities from plants grown in Nebraska, USA.</title>
        <authorList>
            <person name="Schachtman D."/>
        </authorList>
    </citation>
    <scope>NUCLEOTIDE SEQUENCE [LARGE SCALE GENOMIC DNA]</scope>
    <source>
        <strain evidence="1 2">BE143</strain>
    </source>
</reference>
<keyword evidence="2" id="KW-1185">Reference proteome</keyword>
<proteinExistence type="predicted"/>
<sequence length="177" mass="21489">MSIEITKAFIKKLYEDESNIRISQIFNVEELIQITIGAISENLEKLGKQDRDILKAIDFTVDDLNQMYIENVKTRYILFAVCLYMALIDNYNEKFRGRLLNLWEIMKYYKEYSWLLVEHLYDSLFEDVYFFSSEVSYLRRFFLEFINIRQEYIRVNNRKSLFSLDEKIIIAINQENY</sequence>
<evidence type="ECO:0000313" key="2">
    <source>
        <dbReference type="Proteomes" id="UP001266807"/>
    </source>
</evidence>
<accession>A0ABU1QBM7</accession>